<protein>
    <submittedName>
        <fullName evidence="1">DUF4197 domain-containing protein</fullName>
    </submittedName>
</protein>
<comment type="caution">
    <text evidence="1">The sequence shown here is derived from an EMBL/GenBank/DDBJ whole genome shotgun (WGS) entry which is preliminary data.</text>
</comment>
<keyword evidence="2" id="KW-1185">Reference proteome</keyword>
<dbReference type="Proteomes" id="UP001243717">
    <property type="component" value="Unassembled WGS sequence"/>
</dbReference>
<dbReference type="Pfam" id="PF13852">
    <property type="entry name" value="DUF4197"/>
    <property type="match status" value="1"/>
</dbReference>
<proteinExistence type="predicted"/>
<dbReference type="InterPro" id="IPR025245">
    <property type="entry name" value="DUF4197"/>
</dbReference>
<accession>A0ABU1AN94</accession>
<name>A0ABU1AN94_9BACT</name>
<gene>
    <name evidence="1" type="ORF">QEH59_12400</name>
</gene>
<evidence type="ECO:0000313" key="2">
    <source>
        <dbReference type="Proteomes" id="UP001243717"/>
    </source>
</evidence>
<reference evidence="1 2" key="1">
    <citation type="submission" date="2023-04" db="EMBL/GenBank/DDBJ databases">
        <title>A novel bacteria isolated from coastal sediment.</title>
        <authorList>
            <person name="Liu X.-J."/>
            <person name="Du Z.-J."/>
        </authorList>
    </citation>
    <scope>NUCLEOTIDE SEQUENCE [LARGE SCALE GENOMIC DNA]</scope>
    <source>
        <strain evidence="1 2">SDUM461004</strain>
    </source>
</reference>
<dbReference type="EMBL" id="JARXIC010000020">
    <property type="protein sequence ID" value="MDQ8195231.1"/>
    <property type="molecule type" value="Genomic_DNA"/>
</dbReference>
<evidence type="ECO:0000313" key="1">
    <source>
        <dbReference type="EMBL" id="MDQ8195231.1"/>
    </source>
</evidence>
<sequence>MFKSSSTADAVVASAFSDADELASALREALAVAAERALTELGQQGGFANSELYQIPLPSAIEKLRQPLAVVNQDYRLDAFQATMNQAAEAGVAAAPGIVKDTINNLTLEDLNTLWQGEEDAITRFLEKQSRDSLSERMLPLISQATDSTGATRSYKEMQSALPSTGSGFFSKIQSFTGIAASDFDLDQYVNNQALDGLFAAMAAEEKAIREDPLARSTDLLKKLFGQ</sequence>
<organism evidence="1 2">
    <name type="scientific">Thalassobacterium sedimentorum</name>
    <dbReference type="NCBI Taxonomy" id="3041258"/>
    <lineage>
        <taxon>Bacteria</taxon>
        <taxon>Pseudomonadati</taxon>
        <taxon>Verrucomicrobiota</taxon>
        <taxon>Opitutia</taxon>
        <taxon>Puniceicoccales</taxon>
        <taxon>Coraliomargaritaceae</taxon>
        <taxon>Thalassobacterium</taxon>
    </lineage>
</organism>
<dbReference type="RefSeq" id="WP_308985687.1">
    <property type="nucleotide sequence ID" value="NZ_JARXIC010000020.1"/>
</dbReference>